<protein>
    <recommendedName>
        <fullName evidence="6">type II site-specific deoxyribonuclease</fullName>
        <ecNumber evidence="6">3.1.21.4</ecNumber>
    </recommendedName>
</protein>
<dbReference type="Proteomes" id="UP000004978">
    <property type="component" value="Unassembled WGS sequence"/>
</dbReference>
<keyword evidence="4" id="KW-0378">Hydrolase</keyword>
<name>F9UKE1_9BACT</name>
<dbReference type="EC" id="3.1.21.4" evidence="6"/>
<dbReference type="GO" id="GO:0004519">
    <property type="term" value="F:endonuclease activity"/>
    <property type="evidence" value="ECO:0007669"/>
    <property type="project" value="UniProtKB-KW"/>
</dbReference>
<gene>
    <name evidence="7" type="ORF">MCSF7_01761</name>
</gene>
<keyword evidence="1" id="KW-0540">Nuclease</keyword>
<evidence type="ECO:0000256" key="5">
    <source>
        <dbReference type="ARBA" id="ARBA00093760"/>
    </source>
</evidence>
<proteinExistence type="predicted"/>
<keyword evidence="8" id="KW-1185">Reference proteome</keyword>
<comment type="catalytic activity">
    <reaction evidence="5">
        <text>Endonucleolytic cleavage of DNA to give specific double-stranded fragments with terminal 5'-phosphates.</text>
        <dbReference type="EC" id="3.1.21.4"/>
    </reaction>
</comment>
<dbReference type="Pfam" id="PF09520">
    <property type="entry name" value="RE_TdeIII"/>
    <property type="match status" value="1"/>
</dbReference>
<organism evidence="7 8">
    <name type="scientific">Mycoplasmopsis columbina SF7</name>
    <dbReference type="NCBI Taxonomy" id="1037410"/>
    <lineage>
        <taxon>Bacteria</taxon>
        <taxon>Bacillati</taxon>
        <taxon>Mycoplasmatota</taxon>
        <taxon>Mycoplasmoidales</taxon>
        <taxon>Metamycoplasmataceae</taxon>
        <taxon>Mycoplasmopsis</taxon>
    </lineage>
</organism>
<evidence type="ECO:0000256" key="3">
    <source>
        <dbReference type="ARBA" id="ARBA00022759"/>
    </source>
</evidence>
<dbReference type="eggNOG" id="ENOG502ZSDN">
    <property type="taxonomic scope" value="Bacteria"/>
</dbReference>
<sequence>MKHSKKLDNKIAYGENLYATLIEKIIYEPHRYVSNFRLSNPKEKIIQNLSQSREIKFGDFIEEIANLYI</sequence>
<evidence type="ECO:0000256" key="1">
    <source>
        <dbReference type="ARBA" id="ARBA00022722"/>
    </source>
</evidence>
<accession>F9UKE1</accession>
<evidence type="ECO:0000256" key="2">
    <source>
        <dbReference type="ARBA" id="ARBA00022747"/>
    </source>
</evidence>
<reference evidence="7 8" key="1">
    <citation type="journal article" date="2013" name="Genome Announc.">
        <title>Genome Sequence of Mycoplasma columbinum Strain SF7.</title>
        <authorList>
            <person name="Guo Z."/>
            <person name="Xu X."/>
            <person name="Zheng Q."/>
            <person name="Li T."/>
            <person name="Kuang S."/>
            <person name="Zhang Z."/>
            <person name="Chen Y."/>
            <person name="Lu X."/>
            <person name="Zhou R."/>
            <person name="Bi D."/>
            <person name="Jin H."/>
        </authorList>
    </citation>
    <scope>NUCLEOTIDE SEQUENCE [LARGE SCALE GENOMIC DNA]</scope>
    <source>
        <strain evidence="7 8">SF7</strain>
    </source>
</reference>
<dbReference type="InterPro" id="IPR019045">
    <property type="entry name" value="Restrct_endonuc_II_HinfI"/>
</dbReference>
<evidence type="ECO:0000256" key="6">
    <source>
        <dbReference type="ARBA" id="ARBA00093790"/>
    </source>
</evidence>
<evidence type="ECO:0000313" key="7">
    <source>
        <dbReference type="EMBL" id="EGV00146.1"/>
    </source>
</evidence>
<keyword evidence="3 7" id="KW-0255">Endonuclease</keyword>
<dbReference type="RefSeq" id="WP_006608759.1">
    <property type="nucleotide sequence ID" value="NZ_AFXA01000011.1"/>
</dbReference>
<dbReference type="EMBL" id="AFXA01000011">
    <property type="protein sequence ID" value="EGV00146.1"/>
    <property type="molecule type" value="Genomic_DNA"/>
</dbReference>
<keyword evidence="2" id="KW-0680">Restriction system</keyword>
<evidence type="ECO:0000313" key="8">
    <source>
        <dbReference type="Proteomes" id="UP000004978"/>
    </source>
</evidence>
<dbReference type="AlphaFoldDB" id="F9UKE1"/>
<evidence type="ECO:0000256" key="4">
    <source>
        <dbReference type="ARBA" id="ARBA00022801"/>
    </source>
</evidence>
<comment type="caution">
    <text evidence="7">The sequence shown here is derived from an EMBL/GenBank/DDBJ whole genome shotgun (WGS) entry which is preliminary data.</text>
</comment>